<organism evidence="1 2">
    <name type="scientific">Agrobacterium albertimagni AOL15</name>
    <dbReference type="NCBI Taxonomy" id="1156935"/>
    <lineage>
        <taxon>Bacteria</taxon>
        <taxon>Pseudomonadati</taxon>
        <taxon>Pseudomonadota</taxon>
        <taxon>Alphaproteobacteria</taxon>
        <taxon>Hyphomicrobiales</taxon>
        <taxon>Rhizobiaceae</taxon>
        <taxon>Rhizobium/Agrobacterium group</taxon>
        <taxon>Agrobacterium</taxon>
    </lineage>
</organism>
<dbReference type="AlphaFoldDB" id="K2PDD3"/>
<reference evidence="1 2" key="1">
    <citation type="journal article" date="2012" name="J. Bacteriol.">
        <title>Draft Genome Sequence of Agrobacterium albertimagni Strain AOL15.</title>
        <authorList>
            <person name="Trimble W.L."/>
            <person name="Phung le T."/>
            <person name="Meyer F."/>
            <person name="Gilbert J.A."/>
            <person name="Silver S."/>
        </authorList>
    </citation>
    <scope>NUCLEOTIDE SEQUENCE [LARGE SCALE GENOMIC DNA]</scope>
    <source>
        <strain evidence="1 2">AOL15</strain>
    </source>
</reference>
<evidence type="ECO:0000313" key="2">
    <source>
        <dbReference type="Proteomes" id="UP000007123"/>
    </source>
</evidence>
<protein>
    <submittedName>
        <fullName evidence="1">Uncharacterized protein</fullName>
    </submittedName>
</protein>
<name>K2PDD3_9HYPH</name>
<sequence length="128" mass="13940">MLHRKLRQPALPSDRPELVARLEEVGVVEGAEIEFDLVAASIEDARSAGRAEAATVIHLRLAGHLHLIVRIDRRRLEKRAVIFPAIEAMADADPVGTALSLEPHLAAGAAARQDRHIRPPFKIATTLA</sequence>
<evidence type="ECO:0000313" key="1">
    <source>
        <dbReference type="EMBL" id="EKF58908.1"/>
    </source>
</evidence>
<gene>
    <name evidence="1" type="ORF">QWE_15117</name>
</gene>
<proteinExistence type="predicted"/>
<accession>K2PDD3</accession>
<keyword evidence="2" id="KW-1185">Reference proteome</keyword>
<comment type="caution">
    <text evidence="1">The sequence shown here is derived from an EMBL/GenBank/DDBJ whole genome shotgun (WGS) entry which is preliminary data.</text>
</comment>
<dbReference type="EMBL" id="ALJF01000011">
    <property type="protein sequence ID" value="EKF58908.1"/>
    <property type="molecule type" value="Genomic_DNA"/>
</dbReference>
<dbReference type="Proteomes" id="UP000007123">
    <property type="component" value="Unassembled WGS sequence"/>
</dbReference>